<keyword evidence="3" id="KW-1185">Reference proteome</keyword>
<dbReference type="Proteomes" id="UP001501423">
    <property type="component" value="Unassembled WGS sequence"/>
</dbReference>
<reference evidence="3" key="1">
    <citation type="journal article" date="2019" name="Int. J. Syst. Evol. Microbiol.">
        <title>The Global Catalogue of Microorganisms (GCM) 10K type strain sequencing project: providing services to taxonomists for standard genome sequencing and annotation.</title>
        <authorList>
            <consortium name="The Broad Institute Genomics Platform"/>
            <consortium name="The Broad Institute Genome Sequencing Center for Infectious Disease"/>
            <person name="Wu L."/>
            <person name="Ma J."/>
        </authorList>
    </citation>
    <scope>NUCLEOTIDE SEQUENCE [LARGE SCALE GENOMIC DNA]</scope>
    <source>
        <strain evidence="3">JCM 9650</strain>
    </source>
</reference>
<dbReference type="EMBL" id="BAAAVA010000041">
    <property type="protein sequence ID" value="GAA2931539.1"/>
    <property type="molecule type" value="Genomic_DNA"/>
</dbReference>
<feature type="region of interest" description="Disordered" evidence="1">
    <location>
        <begin position="50"/>
        <end position="73"/>
    </location>
</feature>
<organism evidence="2 3">
    <name type="scientific">Streptomyces erythrogriseus</name>
    <dbReference type="NCBI Taxonomy" id="284027"/>
    <lineage>
        <taxon>Bacteria</taxon>
        <taxon>Bacillati</taxon>
        <taxon>Actinomycetota</taxon>
        <taxon>Actinomycetes</taxon>
        <taxon>Kitasatosporales</taxon>
        <taxon>Streptomycetaceae</taxon>
        <taxon>Streptomyces</taxon>
        <taxon>Streptomyces griseoincarnatus group</taxon>
    </lineage>
</organism>
<sequence length="73" mass="7740">MVGLRQAFLCFVPEVGGVSRTVRRTGQVVGQGTDLEHLQTGPAALCPRNLETVDRPATGWSKSTGNASSRSAR</sequence>
<evidence type="ECO:0000256" key="1">
    <source>
        <dbReference type="SAM" id="MobiDB-lite"/>
    </source>
</evidence>
<gene>
    <name evidence="2" type="ORF">GCM10010478_35650</name>
</gene>
<protein>
    <submittedName>
        <fullName evidence="2">Uncharacterized protein</fullName>
    </submittedName>
</protein>
<feature type="compositionally biased region" description="Polar residues" evidence="1">
    <location>
        <begin position="60"/>
        <end position="73"/>
    </location>
</feature>
<comment type="caution">
    <text evidence="2">The sequence shown here is derived from an EMBL/GenBank/DDBJ whole genome shotgun (WGS) entry which is preliminary data.</text>
</comment>
<evidence type="ECO:0000313" key="2">
    <source>
        <dbReference type="EMBL" id="GAA2931539.1"/>
    </source>
</evidence>
<name>A0ABP6JHY0_9ACTN</name>
<proteinExistence type="predicted"/>
<accession>A0ABP6JHY0</accession>
<evidence type="ECO:0000313" key="3">
    <source>
        <dbReference type="Proteomes" id="UP001501423"/>
    </source>
</evidence>